<dbReference type="InterPro" id="IPR009057">
    <property type="entry name" value="Homeodomain-like_sf"/>
</dbReference>
<keyword evidence="3" id="KW-0804">Transcription</keyword>
<dbReference type="STRING" id="416874.SAMN04487958_10658"/>
<dbReference type="PANTHER" id="PTHR46796:SF12">
    <property type="entry name" value="HTH-TYPE DNA-BINDING TRANSCRIPTIONAL ACTIVATOR EUTR"/>
    <property type="match status" value="1"/>
</dbReference>
<sequence>MDSSGNAHAPKRCIQEAFDADEHANNLTRWQQQYDQLSPGRFYGRLDEIELTGMQVFKEHTGQALRQDCCVWPNSLWIGIPPLTRGSRINGQALNVDEVMCRPGGHDFELVTPDAFDIYGLVVDLPTLNAAAAQQGITLDERWQQVPRRHVAHDTLSAVTFLLEKLVVNPKGTIAERVHRDIFLMALLELLQAEKPCQEAPPSYAHRKEVVDRVKRYVDEHLEGPVTMEALCELTHVSRRTLQYSFTTILGISPLQFLRLTRLNRVRRALRAAAPDQSVTEIATYWGFWHLGQFAHDYKQQFGECPSQTLSAHKPACSKLVGG</sequence>
<dbReference type="Gene3D" id="1.10.10.60">
    <property type="entry name" value="Homeodomain-like"/>
    <property type="match status" value="1"/>
</dbReference>
<dbReference type="InterPro" id="IPR018060">
    <property type="entry name" value="HTH_AraC"/>
</dbReference>
<proteinExistence type="predicted"/>
<gene>
    <name evidence="5" type="ORF">SAMN04487958_10658</name>
</gene>
<protein>
    <submittedName>
        <fullName evidence="5">AraC family transcriptional regulator, ethanolamine operon transcriptional activator</fullName>
    </submittedName>
</protein>
<dbReference type="SMART" id="SM00342">
    <property type="entry name" value="HTH_ARAC"/>
    <property type="match status" value="1"/>
</dbReference>
<dbReference type="SUPFAM" id="SSF46689">
    <property type="entry name" value="Homeodomain-like"/>
    <property type="match status" value="2"/>
</dbReference>
<dbReference type="PANTHER" id="PTHR46796">
    <property type="entry name" value="HTH-TYPE TRANSCRIPTIONAL ACTIVATOR RHAS-RELATED"/>
    <property type="match status" value="1"/>
</dbReference>
<evidence type="ECO:0000256" key="1">
    <source>
        <dbReference type="ARBA" id="ARBA00023015"/>
    </source>
</evidence>
<evidence type="ECO:0000313" key="6">
    <source>
        <dbReference type="Proteomes" id="UP000198505"/>
    </source>
</evidence>
<dbReference type="GO" id="GO:0003700">
    <property type="term" value="F:DNA-binding transcription factor activity"/>
    <property type="evidence" value="ECO:0007669"/>
    <property type="project" value="InterPro"/>
</dbReference>
<accession>A0A1H9U5A2</accession>
<dbReference type="AlphaFoldDB" id="A0A1H9U5A2"/>
<dbReference type="Proteomes" id="UP000198505">
    <property type="component" value="Unassembled WGS sequence"/>
</dbReference>
<organism evidence="5 6">
    <name type="scientific">Vreelandella subterranea</name>
    <dbReference type="NCBI Taxonomy" id="416874"/>
    <lineage>
        <taxon>Bacteria</taxon>
        <taxon>Pseudomonadati</taxon>
        <taxon>Pseudomonadota</taxon>
        <taxon>Gammaproteobacteria</taxon>
        <taxon>Oceanospirillales</taxon>
        <taxon>Halomonadaceae</taxon>
        <taxon>Vreelandella</taxon>
    </lineage>
</organism>
<dbReference type="EMBL" id="FOGS01000006">
    <property type="protein sequence ID" value="SES04253.1"/>
    <property type="molecule type" value="Genomic_DNA"/>
</dbReference>
<dbReference type="RefSeq" id="WP_092827532.1">
    <property type="nucleotide sequence ID" value="NZ_FOGS01000006.1"/>
</dbReference>
<evidence type="ECO:0000256" key="3">
    <source>
        <dbReference type="ARBA" id="ARBA00023163"/>
    </source>
</evidence>
<name>A0A1H9U5A2_9GAMM</name>
<evidence type="ECO:0000313" key="5">
    <source>
        <dbReference type="EMBL" id="SES04253.1"/>
    </source>
</evidence>
<dbReference type="InterPro" id="IPR050204">
    <property type="entry name" value="AraC_XylS_family_regulators"/>
</dbReference>
<keyword evidence="1" id="KW-0805">Transcription regulation</keyword>
<evidence type="ECO:0000259" key="4">
    <source>
        <dbReference type="PROSITE" id="PS01124"/>
    </source>
</evidence>
<evidence type="ECO:0000256" key="2">
    <source>
        <dbReference type="ARBA" id="ARBA00023125"/>
    </source>
</evidence>
<dbReference type="GO" id="GO:0043565">
    <property type="term" value="F:sequence-specific DNA binding"/>
    <property type="evidence" value="ECO:0007669"/>
    <property type="project" value="InterPro"/>
</dbReference>
<keyword evidence="2" id="KW-0238">DNA-binding</keyword>
<feature type="domain" description="HTH araC/xylS-type" evidence="4">
    <location>
        <begin position="212"/>
        <end position="312"/>
    </location>
</feature>
<reference evidence="6" key="1">
    <citation type="submission" date="2016-10" db="EMBL/GenBank/DDBJ databases">
        <authorList>
            <person name="Varghese N."/>
            <person name="Submissions S."/>
        </authorList>
    </citation>
    <scope>NUCLEOTIDE SEQUENCE [LARGE SCALE GENOMIC DNA]</scope>
    <source>
        <strain evidence="6">CGMCC 1.6495</strain>
    </source>
</reference>
<keyword evidence="6" id="KW-1185">Reference proteome</keyword>
<dbReference type="Pfam" id="PF12833">
    <property type="entry name" value="HTH_18"/>
    <property type="match status" value="1"/>
</dbReference>
<dbReference type="PROSITE" id="PS01124">
    <property type="entry name" value="HTH_ARAC_FAMILY_2"/>
    <property type="match status" value="1"/>
</dbReference>